<dbReference type="InterPro" id="IPR001251">
    <property type="entry name" value="CRAL-TRIO_dom"/>
</dbReference>
<accession>A0A6A4VLQ0</accession>
<dbReference type="PANTHER" id="PTHR10174">
    <property type="entry name" value="ALPHA-TOCOPHEROL TRANSFER PROTEIN-RELATED"/>
    <property type="match status" value="1"/>
</dbReference>
<evidence type="ECO:0000313" key="3">
    <source>
        <dbReference type="Proteomes" id="UP000440578"/>
    </source>
</evidence>
<dbReference type="InterPro" id="IPR036865">
    <property type="entry name" value="CRAL-TRIO_dom_sf"/>
</dbReference>
<reference evidence="2 3" key="1">
    <citation type="submission" date="2019-07" db="EMBL/GenBank/DDBJ databases">
        <title>Draft genome assembly of a fouling barnacle, Amphibalanus amphitrite (Darwin, 1854): The first reference genome for Thecostraca.</title>
        <authorList>
            <person name="Kim W."/>
        </authorList>
    </citation>
    <scope>NUCLEOTIDE SEQUENCE [LARGE SCALE GENOMIC DNA]</scope>
    <source>
        <strain evidence="2">SNU_AA5</strain>
        <tissue evidence="2">Soma without cirri and trophi</tissue>
    </source>
</reference>
<evidence type="ECO:0000259" key="1">
    <source>
        <dbReference type="PROSITE" id="PS50191"/>
    </source>
</evidence>
<comment type="caution">
    <text evidence="2">The sequence shown here is derived from an EMBL/GenBank/DDBJ whole genome shotgun (WGS) entry which is preliminary data.</text>
</comment>
<gene>
    <name evidence="2" type="primary">TTPAL_0</name>
    <name evidence="2" type="ORF">FJT64_007042</name>
</gene>
<keyword evidence="3" id="KW-1185">Reference proteome</keyword>
<dbReference type="EMBL" id="VIIS01001616">
    <property type="protein sequence ID" value="KAF0295486.1"/>
    <property type="molecule type" value="Genomic_DNA"/>
</dbReference>
<name>A0A6A4VLQ0_AMPAM</name>
<dbReference type="AlphaFoldDB" id="A0A6A4VLQ0"/>
<dbReference type="Proteomes" id="UP000440578">
    <property type="component" value="Unassembled WGS sequence"/>
</dbReference>
<dbReference type="PRINTS" id="PR00180">
    <property type="entry name" value="CRETINALDHBP"/>
</dbReference>
<dbReference type="Pfam" id="PF00650">
    <property type="entry name" value="CRAL_TRIO"/>
    <property type="match status" value="1"/>
</dbReference>
<dbReference type="GO" id="GO:0016020">
    <property type="term" value="C:membrane"/>
    <property type="evidence" value="ECO:0007669"/>
    <property type="project" value="TreeGrafter"/>
</dbReference>
<dbReference type="Gene3D" id="3.40.525.10">
    <property type="entry name" value="CRAL-TRIO lipid binding domain"/>
    <property type="match status" value="1"/>
</dbReference>
<dbReference type="OrthoDB" id="1434354at2759"/>
<dbReference type="Gene3D" id="1.20.5.1200">
    <property type="entry name" value="Alpha-tocopherol transfer"/>
    <property type="match status" value="1"/>
</dbReference>
<dbReference type="PROSITE" id="PS50191">
    <property type="entry name" value="CRAL_TRIO"/>
    <property type="match status" value="1"/>
</dbReference>
<dbReference type="PANTHER" id="PTHR10174:SF208">
    <property type="entry name" value="CRAL-TRIO DOMAIN-CONTAINING PROTEIN DDB_G0278031"/>
    <property type="match status" value="1"/>
</dbReference>
<dbReference type="SUPFAM" id="SSF52087">
    <property type="entry name" value="CRAL/TRIO domain"/>
    <property type="match status" value="1"/>
</dbReference>
<dbReference type="SMART" id="SM00516">
    <property type="entry name" value="SEC14"/>
    <property type="match status" value="1"/>
</dbReference>
<sequence length="215" mass="24831">MKKFRMPEAQAVLMKYLKMRQKEPRYFHRLDIQDPAINDLVSRGYMFVLPERDSAGRRVVVSRGSRVDPARHTPEQVIRTNLMTFETLLEDEENQIRGFTYLYDQKGIGFSHVLMWSPSQVSHMIACCESAMPMRHQQINFVNVHTLIHTVLEFVKGLIAEKLRSRFIIYSNVDKLQRSLPVKILPKEYGGETPMEEMIGVYKGRGEDAAVGGDI</sequence>
<protein>
    <submittedName>
        <fullName evidence="2">Alpha-tocopherol transfer protein-like</fullName>
    </submittedName>
</protein>
<organism evidence="2 3">
    <name type="scientific">Amphibalanus amphitrite</name>
    <name type="common">Striped barnacle</name>
    <name type="synonym">Balanus amphitrite</name>
    <dbReference type="NCBI Taxonomy" id="1232801"/>
    <lineage>
        <taxon>Eukaryota</taxon>
        <taxon>Metazoa</taxon>
        <taxon>Ecdysozoa</taxon>
        <taxon>Arthropoda</taxon>
        <taxon>Crustacea</taxon>
        <taxon>Multicrustacea</taxon>
        <taxon>Cirripedia</taxon>
        <taxon>Thoracica</taxon>
        <taxon>Thoracicalcarea</taxon>
        <taxon>Balanomorpha</taxon>
        <taxon>Balanoidea</taxon>
        <taxon>Balanidae</taxon>
        <taxon>Amphibalaninae</taxon>
        <taxon>Amphibalanus</taxon>
    </lineage>
</organism>
<dbReference type="CDD" id="cd00170">
    <property type="entry name" value="SEC14"/>
    <property type="match status" value="1"/>
</dbReference>
<dbReference type="GO" id="GO:1902936">
    <property type="term" value="F:phosphatidylinositol bisphosphate binding"/>
    <property type="evidence" value="ECO:0007669"/>
    <property type="project" value="TreeGrafter"/>
</dbReference>
<feature type="domain" description="CRAL-TRIO" evidence="1">
    <location>
        <begin position="33"/>
        <end position="197"/>
    </location>
</feature>
<evidence type="ECO:0000313" key="2">
    <source>
        <dbReference type="EMBL" id="KAF0295486.1"/>
    </source>
</evidence>
<proteinExistence type="predicted"/>